<dbReference type="InterPro" id="IPR012132">
    <property type="entry name" value="GMC_OxRdtase"/>
</dbReference>
<dbReference type="Gene3D" id="3.50.50.60">
    <property type="entry name" value="FAD/NAD(P)-binding domain"/>
    <property type="match status" value="1"/>
</dbReference>
<dbReference type="OrthoDB" id="269227at2759"/>
<accession>A0A9P5YCH1</accession>
<dbReference type="InterPro" id="IPR007867">
    <property type="entry name" value="GMC_OxRtase_C"/>
</dbReference>
<evidence type="ECO:0000256" key="9">
    <source>
        <dbReference type="PIRSR" id="PIRSR000137-2"/>
    </source>
</evidence>
<keyword evidence="4" id="KW-0732">Signal</keyword>
<keyword evidence="3" id="KW-0285">Flavoprotein</keyword>
<organism evidence="11 12">
    <name type="scientific">Collybia nuda</name>
    <dbReference type="NCBI Taxonomy" id="64659"/>
    <lineage>
        <taxon>Eukaryota</taxon>
        <taxon>Fungi</taxon>
        <taxon>Dikarya</taxon>
        <taxon>Basidiomycota</taxon>
        <taxon>Agaricomycotina</taxon>
        <taxon>Agaricomycetes</taxon>
        <taxon>Agaricomycetidae</taxon>
        <taxon>Agaricales</taxon>
        <taxon>Tricholomatineae</taxon>
        <taxon>Clitocybaceae</taxon>
        <taxon>Collybia</taxon>
    </lineage>
</organism>
<feature type="active site" description="Proton acceptor" evidence="8">
    <location>
        <position position="506"/>
    </location>
</feature>
<keyword evidence="12" id="KW-1185">Reference proteome</keyword>
<comment type="cofactor">
    <cofactor evidence="1 9">
        <name>FAD</name>
        <dbReference type="ChEBI" id="CHEBI:57692"/>
    </cofactor>
</comment>
<dbReference type="InterPro" id="IPR036188">
    <property type="entry name" value="FAD/NAD-bd_sf"/>
</dbReference>
<dbReference type="SUPFAM" id="SSF54373">
    <property type="entry name" value="FAD-linked reductases, C-terminal domain"/>
    <property type="match status" value="1"/>
</dbReference>
<dbReference type="Proteomes" id="UP000807353">
    <property type="component" value="Unassembled WGS sequence"/>
</dbReference>
<dbReference type="GO" id="GO:0016614">
    <property type="term" value="F:oxidoreductase activity, acting on CH-OH group of donors"/>
    <property type="evidence" value="ECO:0007669"/>
    <property type="project" value="InterPro"/>
</dbReference>
<evidence type="ECO:0000256" key="3">
    <source>
        <dbReference type="ARBA" id="ARBA00022630"/>
    </source>
</evidence>
<name>A0A9P5YCH1_9AGAR</name>
<sequence length="527" mass="57444">MKDADWKFMTTPQEGAKNRRIYMPRGKGVGGSSILNLMQLGRAPAQEYDAFERLGVTGWTSTEFLEYFKKSQTLSFTPAEIQNLGLKPSNDVHGSGPIFNTLPRVTSALYHPFVKACEEVGIPFNPDAIRGNNTGVWPSSNAIHPETGARVSSASAYYEPIKQQSNLVVITGARVTRILFSEDSSSEVVAESIEYSKDGQVFLVSVKKEVILAAGSLLTPQILELSGIGDGEILKGHNIPLVVDLPGVGTNLQDHFATTFVCEVSNEVETFDALQDPDREAKEWKLFEEAKTGMLATIPFSFSFMPLKLFAEGNKIREAAASVKPEKIHPGSFKILQEWLRNDEVCQLENILVPYFVPTPSLPTPEAGKHYMSFTLIVTHPFARGSVHINSADPHDLPDVNLSALDNPVDLAILVDAVKFARKLISTDAFKPIVVRELVPSLAAQTDSDIEEAVKSQVSTSFHPIGTAPMLPREEGGVVGPDLKVYGTYNIRIVDASIIPLQIGSHPMATVYAIGEKAADIIKAAKT</sequence>
<evidence type="ECO:0000256" key="8">
    <source>
        <dbReference type="PIRSR" id="PIRSR000137-1"/>
    </source>
</evidence>
<gene>
    <name evidence="11" type="ORF">BDZ94DRAFT_1248375</name>
</gene>
<evidence type="ECO:0000313" key="12">
    <source>
        <dbReference type="Proteomes" id="UP000807353"/>
    </source>
</evidence>
<dbReference type="GO" id="GO:0050660">
    <property type="term" value="F:flavin adenine dinucleotide binding"/>
    <property type="evidence" value="ECO:0007669"/>
    <property type="project" value="InterPro"/>
</dbReference>
<dbReference type="PROSITE" id="PS00624">
    <property type="entry name" value="GMC_OXRED_2"/>
    <property type="match status" value="1"/>
</dbReference>
<feature type="domain" description="Glucose-methanol-choline oxidoreductase N-terminal" evidence="10">
    <location>
        <begin position="215"/>
        <end position="229"/>
    </location>
</feature>
<dbReference type="PANTHER" id="PTHR11552">
    <property type="entry name" value="GLUCOSE-METHANOL-CHOLINE GMC OXIDOREDUCTASE"/>
    <property type="match status" value="1"/>
</dbReference>
<reference evidence="11" key="1">
    <citation type="submission" date="2020-11" db="EMBL/GenBank/DDBJ databases">
        <authorList>
            <consortium name="DOE Joint Genome Institute"/>
            <person name="Ahrendt S."/>
            <person name="Riley R."/>
            <person name="Andreopoulos W."/>
            <person name="Labutti K."/>
            <person name="Pangilinan J."/>
            <person name="Ruiz-Duenas F.J."/>
            <person name="Barrasa J.M."/>
            <person name="Sanchez-Garcia M."/>
            <person name="Camarero S."/>
            <person name="Miyauchi S."/>
            <person name="Serrano A."/>
            <person name="Linde D."/>
            <person name="Babiker R."/>
            <person name="Drula E."/>
            <person name="Ayuso-Fernandez I."/>
            <person name="Pacheco R."/>
            <person name="Padilla G."/>
            <person name="Ferreira P."/>
            <person name="Barriuso J."/>
            <person name="Kellner H."/>
            <person name="Castanera R."/>
            <person name="Alfaro M."/>
            <person name="Ramirez L."/>
            <person name="Pisabarro A.G."/>
            <person name="Kuo A."/>
            <person name="Tritt A."/>
            <person name="Lipzen A."/>
            <person name="He G."/>
            <person name="Yan M."/>
            <person name="Ng V."/>
            <person name="Cullen D."/>
            <person name="Martin F."/>
            <person name="Rosso M.-N."/>
            <person name="Henrissat B."/>
            <person name="Hibbett D."/>
            <person name="Martinez A.T."/>
            <person name="Grigoriev I.V."/>
        </authorList>
    </citation>
    <scope>NUCLEOTIDE SEQUENCE</scope>
    <source>
        <strain evidence="11">CBS 247.69</strain>
    </source>
</reference>
<dbReference type="Pfam" id="PF05199">
    <property type="entry name" value="GMC_oxred_C"/>
    <property type="match status" value="1"/>
</dbReference>
<dbReference type="Gene3D" id="3.30.560.10">
    <property type="entry name" value="Glucose Oxidase, domain 3"/>
    <property type="match status" value="1"/>
</dbReference>
<evidence type="ECO:0000256" key="1">
    <source>
        <dbReference type="ARBA" id="ARBA00001974"/>
    </source>
</evidence>
<keyword evidence="7" id="KW-0325">Glycoprotein</keyword>
<evidence type="ECO:0000256" key="7">
    <source>
        <dbReference type="ARBA" id="ARBA00023180"/>
    </source>
</evidence>
<evidence type="ECO:0000256" key="2">
    <source>
        <dbReference type="ARBA" id="ARBA00010790"/>
    </source>
</evidence>
<evidence type="ECO:0000256" key="4">
    <source>
        <dbReference type="ARBA" id="ARBA00022729"/>
    </source>
</evidence>
<comment type="similarity">
    <text evidence="2">Belongs to the GMC oxidoreductase family.</text>
</comment>
<dbReference type="PANTHER" id="PTHR11552:SF201">
    <property type="entry name" value="GLUCOSE-METHANOL-CHOLINE OXIDOREDUCTASE N-TERMINAL DOMAIN-CONTAINING PROTEIN"/>
    <property type="match status" value="1"/>
</dbReference>
<keyword evidence="6" id="KW-0560">Oxidoreductase</keyword>
<keyword evidence="5 9" id="KW-0274">FAD</keyword>
<evidence type="ECO:0000313" key="11">
    <source>
        <dbReference type="EMBL" id="KAF9467537.1"/>
    </source>
</evidence>
<dbReference type="AlphaFoldDB" id="A0A9P5YCH1"/>
<feature type="active site" description="Proton donor" evidence="8">
    <location>
        <position position="463"/>
    </location>
</feature>
<dbReference type="InterPro" id="IPR000172">
    <property type="entry name" value="GMC_OxRdtase_N"/>
</dbReference>
<protein>
    <submittedName>
        <fullName evidence="11">Alcohol oxidase</fullName>
    </submittedName>
</protein>
<evidence type="ECO:0000259" key="10">
    <source>
        <dbReference type="PROSITE" id="PS00624"/>
    </source>
</evidence>
<comment type="caution">
    <text evidence="11">The sequence shown here is derived from an EMBL/GenBank/DDBJ whole genome shotgun (WGS) entry which is preliminary data.</text>
</comment>
<dbReference type="SUPFAM" id="SSF51905">
    <property type="entry name" value="FAD/NAD(P)-binding domain"/>
    <property type="match status" value="1"/>
</dbReference>
<dbReference type="Pfam" id="PF00732">
    <property type="entry name" value="GMC_oxred_N"/>
    <property type="match status" value="1"/>
</dbReference>
<evidence type="ECO:0000256" key="5">
    <source>
        <dbReference type="ARBA" id="ARBA00022827"/>
    </source>
</evidence>
<dbReference type="EMBL" id="MU150236">
    <property type="protein sequence ID" value="KAF9467537.1"/>
    <property type="molecule type" value="Genomic_DNA"/>
</dbReference>
<dbReference type="PIRSF" id="PIRSF000137">
    <property type="entry name" value="Alcohol_oxidase"/>
    <property type="match status" value="1"/>
</dbReference>
<evidence type="ECO:0000256" key="6">
    <source>
        <dbReference type="ARBA" id="ARBA00023002"/>
    </source>
</evidence>
<proteinExistence type="inferred from homology"/>
<feature type="binding site" evidence="9">
    <location>
        <position position="175"/>
    </location>
    <ligand>
        <name>FAD</name>
        <dbReference type="ChEBI" id="CHEBI:57692"/>
    </ligand>
</feature>